<evidence type="ECO:0000256" key="1">
    <source>
        <dbReference type="SAM" id="Phobius"/>
    </source>
</evidence>
<name>A0A1F4W552_UNCKA</name>
<dbReference type="AlphaFoldDB" id="A0A1F4W552"/>
<keyword evidence="1" id="KW-0812">Transmembrane</keyword>
<sequence length="396" mass="44769">MGLSTIAKGVSAHRKALLFGGLIFFLILALGAGGFRWWSHQEFEKFVGRIEGFSQQELTLILAMDKLEKDLKAEFDAISFKEGASLAENKKHLANGEKTTDEFYSKQMDEYLPLFEQEIDEVDQFLARRYLWLWGKEKEFLSLITSVSENATKAKDADAVIIERSKLLSTVSFVTQSDSIAYLGFIGDLDKIIASVSATTKALAPLKKYTTGYKFPEEDQIKTLYPDLYQVLKNYKALYSKTYEMFIAYANKDYAKTMKLSDEITTISKRNFDLVIDWDPLNRPFFQSELDAHLQGLAAVNLYQENRLGKVSLGERRLAASALVWAIQLYSLDHKDKYPKASNIDAAVKVLTEGKYLPTDLSFDQTTFSLSSSEKEYQLNFTDEVTGEVASITASN</sequence>
<protein>
    <recommendedName>
        <fullName evidence="4">DUF4012 domain-containing protein</fullName>
    </recommendedName>
</protein>
<keyword evidence="1" id="KW-0472">Membrane</keyword>
<organism evidence="2 3">
    <name type="scientific">candidate division WWE3 bacterium RIFCSPLOWO2_02_FULL_53_10</name>
    <dbReference type="NCBI Taxonomy" id="1802629"/>
    <lineage>
        <taxon>Bacteria</taxon>
        <taxon>Katanobacteria</taxon>
    </lineage>
</organism>
<dbReference type="Proteomes" id="UP000176492">
    <property type="component" value="Unassembled WGS sequence"/>
</dbReference>
<comment type="caution">
    <text evidence="2">The sequence shown here is derived from an EMBL/GenBank/DDBJ whole genome shotgun (WGS) entry which is preliminary data.</text>
</comment>
<gene>
    <name evidence="2" type="ORF">A3J33_03330</name>
</gene>
<evidence type="ECO:0000313" key="2">
    <source>
        <dbReference type="EMBL" id="OGC64539.1"/>
    </source>
</evidence>
<reference evidence="2 3" key="1">
    <citation type="journal article" date="2016" name="Nat. Commun.">
        <title>Thousands of microbial genomes shed light on interconnected biogeochemical processes in an aquifer system.</title>
        <authorList>
            <person name="Anantharaman K."/>
            <person name="Brown C.T."/>
            <person name="Hug L.A."/>
            <person name="Sharon I."/>
            <person name="Castelle C.J."/>
            <person name="Probst A.J."/>
            <person name="Thomas B.C."/>
            <person name="Singh A."/>
            <person name="Wilkins M.J."/>
            <person name="Karaoz U."/>
            <person name="Brodie E.L."/>
            <person name="Williams K.H."/>
            <person name="Hubbard S.S."/>
            <person name="Banfield J.F."/>
        </authorList>
    </citation>
    <scope>NUCLEOTIDE SEQUENCE [LARGE SCALE GENOMIC DNA]</scope>
</reference>
<proteinExistence type="predicted"/>
<feature type="transmembrane region" description="Helical" evidence="1">
    <location>
        <begin position="16"/>
        <end position="38"/>
    </location>
</feature>
<evidence type="ECO:0000313" key="3">
    <source>
        <dbReference type="Proteomes" id="UP000176492"/>
    </source>
</evidence>
<accession>A0A1F4W552</accession>
<keyword evidence="1" id="KW-1133">Transmembrane helix</keyword>
<dbReference type="EMBL" id="MEVM01000169">
    <property type="protein sequence ID" value="OGC64539.1"/>
    <property type="molecule type" value="Genomic_DNA"/>
</dbReference>
<evidence type="ECO:0008006" key="4">
    <source>
        <dbReference type="Google" id="ProtNLM"/>
    </source>
</evidence>